<evidence type="ECO:0000313" key="1">
    <source>
        <dbReference type="EMBL" id="EHQ63566.1"/>
    </source>
</evidence>
<comment type="caution">
    <text evidence="1">The sequence shown here is derived from an EMBL/GenBank/DDBJ whole genome shotgun (WGS) entry which is preliminary data.</text>
</comment>
<dbReference type="EMBL" id="AHKH01000007">
    <property type="protein sequence ID" value="EHQ63566.1"/>
    <property type="molecule type" value="Genomic_DNA"/>
</dbReference>
<proteinExistence type="predicted"/>
<dbReference type="InterPro" id="IPR023214">
    <property type="entry name" value="HAD_sf"/>
</dbReference>
<dbReference type="AlphaFoldDB" id="H3SB83"/>
<dbReference type="Gene3D" id="3.40.50.1000">
    <property type="entry name" value="HAD superfamily/HAD-like"/>
    <property type="match status" value="1"/>
</dbReference>
<dbReference type="NCBIfam" id="TIGR01686">
    <property type="entry name" value="FkbH"/>
    <property type="match status" value="1"/>
</dbReference>
<dbReference type="InterPro" id="IPR036412">
    <property type="entry name" value="HAD-like_sf"/>
</dbReference>
<dbReference type="Proteomes" id="UP000003900">
    <property type="component" value="Unassembled WGS sequence"/>
</dbReference>
<dbReference type="RefSeq" id="WP_006675274.1">
    <property type="nucleotide sequence ID" value="NZ_AHKH01000007.1"/>
</dbReference>
<organism evidence="1 2">
    <name type="scientific">Paenibacillus dendritiformis C454</name>
    <dbReference type="NCBI Taxonomy" id="1131935"/>
    <lineage>
        <taxon>Bacteria</taxon>
        <taxon>Bacillati</taxon>
        <taxon>Bacillota</taxon>
        <taxon>Bacilli</taxon>
        <taxon>Bacillales</taxon>
        <taxon>Paenibacillaceae</taxon>
        <taxon>Paenibacillus</taxon>
    </lineage>
</organism>
<dbReference type="InterPro" id="IPR010037">
    <property type="entry name" value="FkbH_domain"/>
</dbReference>
<dbReference type="SUPFAM" id="SSF55729">
    <property type="entry name" value="Acyl-CoA N-acyltransferases (Nat)"/>
    <property type="match status" value="1"/>
</dbReference>
<protein>
    <submittedName>
        <fullName evidence="1">FkbH-like protein</fullName>
    </submittedName>
</protein>
<keyword evidence="2" id="KW-1185">Reference proteome</keyword>
<dbReference type="OrthoDB" id="323926at2"/>
<dbReference type="SUPFAM" id="SSF56784">
    <property type="entry name" value="HAD-like"/>
    <property type="match status" value="1"/>
</dbReference>
<evidence type="ECO:0000313" key="2">
    <source>
        <dbReference type="Proteomes" id="UP000003900"/>
    </source>
</evidence>
<dbReference type="PATRIC" id="fig|1131935.3.peg.780"/>
<dbReference type="InterPro" id="IPR010033">
    <property type="entry name" value="HAD_SF_ppase_IIIC"/>
</dbReference>
<name>H3SB83_9BACL</name>
<dbReference type="InterPro" id="IPR016181">
    <property type="entry name" value="Acyl_CoA_acyltransferase"/>
</dbReference>
<dbReference type="NCBIfam" id="TIGR01681">
    <property type="entry name" value="HAD-SF-IIIC"/>
    <property type="match status" value="1"/>
</dbReference>
<gene>
    <name evidence="1" type="ORF">PDENDC454_03844</name>
</gene>
<reference evidence="1 2" key="1">
    <citation type="journal article" date="2012" name="J. Bacteriol.">
        <title>Genome Sequence of the Pattern-Forming Social Bacterium Paenibacillus dendritiformis C454 Chiral Morphotype.</title>
        <authorList>
            <person name="Sirota-Madi A."/>
            <person name="Olender T."/>
            <person name="Helman Y."/>
            <person name="Brainis I."/>
            <person name="Finkelshtein A."/>
            <person name="Roth D."/>
            <person name="Hagai E."/>
            <person name="Leshkowitz D."/>
            <person name="Brodsky L."/>
            <person name="Galatenko V."/>
            <person name="Nikolaev V."/>
            <person name="Gutnick D.L."/>
            <person name="Lancet D."/>
            <person name="Ben-Jacob E."/>
        </authorList>
    </citation>
    <scope>NUCLEOTIDE SEQUENCE [LARGE SCALE GENOMIC DNA]</scope>
    <source>
        <strain evidence="1 2">C454</strain>
    </source>
</reference>
<sequence>MNNHISAQKEKQKMKCIVWDLDHTLWDGILLEDSNVTLRDGVVEIIKTIDSRGILQSVASKNEHQSAMDKLEEFGLQEYFIHPQINWNAKSSSIAAIAKSINIGIDTIAFIDDQPFEREEVQFVHPDVLCIDASDLPVLLSMPEMNPNFITQDSQNRRKMYLCDINRNRAEESFTGTHEEFLASLNMKFTISRVGEGDLQRAEELTVRTHQLNTTGYTYSYEEIDKLRKSDTSLLLISDLEDKYGTYGKIGLAIVDLGQEVWTIKLLLMSCRVMSRGVGTVMINHIMNLAKKANVTLRADFVSTDKNRTMYVTYKFAGFQEVHEEGDFIIFENDLSAIQPLPDYIKLVVND</sequence>
<dbReference type="STRING" id="1131935.PDENDC454_03844"/>
<accession>H3SB83</accession>